<keyword evidence="1" id="KW-1133">Transmembrane helix</keyword>
<protein>
    <submittedName>
        <fullName evidence="4">Cytochrome P450</fullName>
    </submittedName>
</protein>
<organism evidence="4">
    <name type="scientific">Rodentolepis nana</name>
    <name type="common">Dwarf tapeworm</name>
    <name type="synonym">Hymenolepis nana</name>
    <dbReference type="NCBI Taxonomy" id="102285"/>
    <lineage>
        <taxon>Eukaryota</taxon>
        <taxon>Metazoa</taxon>
        <taxon>Spiralia</taxon>
        <taxon>Lophotrochozoa</taxon>
        <taxon>Platyhelminthes</taxon>
        <taxon>Cestoda</taxon>
        <taxon>Eucestoda</taxon>
        <taxon>Cyclophyllidea</taxon>
        <taxon>Hymenolepididae</taxon>
        <taxon>Rodentolepis</taxon>
    </lineage>
</organism>
<name>A0A0R3TQ02_RODNA</name>
<accession>A0A0R3TQ02</accession>
<reference evidence="4" key="1">
    <citation type="submission" date="2017-02" db="UniProtKB">
        <authorList>
            <consortium name="WormBaseParasite"/>
        </authorList>
    </citation>
    <scope>IDENTIFICATION</scope>
</reference>
<reference evidence="2 3" key="2">
    <citation type="submission" date="2018-11" db="EMBL/GenBank/DDBJ databases">
        <authorList>
            <consortium name="Pathogen Informatics"/>
        </authorList>
    </citation>
    <scope>NUCLEOTIDE SEQUENCE [LARGE SCALE GENOMIC DNA]</scope>
</reference>
<feature type="transmembrane region" description="Helical" evidence="1">
    <location>
        <begin position="28"/>
        <end position="50"/>
    </location>
</feature>
<keyword evidence="1" id="KW-0812">Transmembrane</keyword>
<dbReference type="Proteomes" id="UP000278807">
    <property type="component" value="Unassembled WGS sequence"/>
</dbReference>
<evidence type="ECO:0000313" key="3">
    <source>
        <dbReference type="Proteomes" id="UP000278807"/>
    </source>
</evidence>
<dbReference type="OrthoDB" id="6239388at2759"/>
<dbReference type="EMBL" id="UZAE01012667">
    <property type="protein sequence ID" value="VDO06152.1"/>
    <property type="molecule type" value="Genomic_DNA"/>
</dbReference>
<keyword evidence="3" id="KW-1185">Reference proteome</keyword>
<keyword evidence="1" id="KW-0472">Membrane</keyword>
<sequence length="534" mass="60863">MSGTKRDELDGDRPPYHAFFSDNKSTDIVLKVVFNIFSFVLIVVFIAWINTLRNRPRRKRNVESIAVRDFAALFESGIISRLSSVSKFSEDYSILSSYIGSKIVVVISEWDKIEKSNVDLKLRKYFTKCHSSFCSEWHGLLFSDPFSVEHSRLGEFFDFANGTICTSLFVGASIRAMDHYLKVLPPKFTLTDESIGRVALETLFQFILHHETGEKSSREILLKFDELSRGLLNLHTTGMLPKPFRSIGVKWITEGVNQLLQPFIIYHLNHSKNVPPKTLLSHILESKRKLSLSGIKSEDIEGFLTTRHLSHLVFEYLFIGYHSLLPCLRLILEVLNNRSIWAQQLSKDLTNHRKSCSFICSKHTADLKEDCLELDSGCLPFCKDLCLEALRFTVSGWPLGCIRESYRDGDCYLSGDLILLNEPAVFHDESIWFSQKVCNTGTGVHPFLPFDRHGCKASNYLTYRVLLNSKVGFVPRFHIYRILLATIVHLFTKCSIKTDSSLDSAALDEFANLPLYLPMVAQLSSGIELHKKDL</sequence>
<dbReference type="AlphaFoldDB" id="A0A0R3TQ02"/>
<gene>
    <name evidence="2" type="ORF">HNAJ_LOCUS9585</name>
</gene>
<evidence type="ECO:0000256" key="1">
    <source>
        <dbReference type="SAM" id="Phobius"/>
    </source>
</evidence>
<evidence type="ECO:0000313" key="2">
    <source>
        <dbReference type="EMBL" id="VDO06152.1"/>
    </source>
</evidence>
<proteinExistence type="predicted"/>
<dbReference type="STRING" id="102285.A0A0R3TQ02"/>
<dbReference type="WBParaSite" id="HNAJ_0000959001-mRNA-1">
    <property type="protein sequence ID" value="HNAJ_0000959001-mRNA-1"/>
    <property type="gene ID" value="HNAJ_0000959001"/>
</dbReference>
<evidence type="ECO:0000313" key="4">
    <source>
        <dbReference type="WBParaSite" id="HNAJ_0000959001-mRNA-1"/>
    </source>
</evidence>